<organism evidence="1 2">
    <name type="scientific">Marimonas arenosa</name>
    <dbReference type="NCBI Taxonomy" id="1795305"/>
    <lineage>
        <taxon>Bacteria</taxon>
        <taxon>Pseudomonadati</taxon>
        <taxon>Pseudomonadota</taxon>
        <taxon>Alphaproteobacteria</taxon>
        <taxon>Rhodobacterales</taxon>
        <taxon>Paracoccaceae</taxon>
        <taxon>Marimonas</taxon>
    </lineage>
</organism>
<accession>A0AAE3WFQ0</accession>
<proteinExistence type="predicted"/>
<dbReference type="EMBL" id="JANHAX010000006">
    <property type="protein sequence ID" value="MDQ2091799.1"/>
    <property type="molecule type" value="Genomic_DNA"/>
</dbReference>
<dbReference type="Proteomes" id="UP001226762">
    <property type="component" value="Unassembled WGS sequence"/>
</dbReference>
<sequence>MKNTLIPGILDIEQELVCPKCHLWFTPAFPRESRFAPRTWGVTFPAWFEAGPGQLLKLKAKRPAEKPTRDTTSLPKWAPTLGHITDCGEDVASFRRNLMKIWRQKDVNPALILGVFRVLLNCSI</sequence>
<protein>
    <submittedName>
        <fullName evidence="1">Uncharacterized protein</fullName>
    </submittedName>
</protein>
<evidence type="ECO:0000313" key="1">
    <source>
        <dbReference type="EMBL" id="MDQ2091799.1"/>
    </source>
</evidence>
<name>A0AAE3WFQ0_9RHOB</name>
<keyword evidence="2" id="KW-1185">Reference proteome</keyword>
<reference evidence="1" key="2">
    <citation type="submission" date="2023-02" db="EMBL/GenBank/DDBJ databases">
        <title>'Rhodoalgimonas zhirmunskyi' gen. nov., isolated from a red alga.</title>
        <authorList>
            <person name="Nedashkovskaya O.I."/>
            <person name="Otstavnykh N.Y."/>
            <person name="Bystritskaya E.P."/>
            <person name="Balabanova L.A."/>
            <person name="Isaeva M.P."/>
        </authorList>
    </citation>
    <scope>NUCLEOTIDE SEQUENCE</scope>
    <source>
        <strain evidence="1">KCTC 52189</strain>
    </source>
</reference>
<dbReference type="AlphaFoldDB" id="A0AAE3WFQ0"/>
<reference evidence="1" key="1">
    <citation type="submission" date="2022-07" db="EMBL/GenBank/DDBJ databases">
        <authorList>
            <person name="Otstavnykh N."/>
            <person name="Isaeva M."/>
            <person name="Bystritskaya E."/>
        </authorList>
    </citation>
    <scope>NUCLEOTIDE SEQUENCE</scope>
    <source>
        <strain evidence="1">KCTC 52189</strain>
    </source>
</reference>
<gene>
    <name evidence="1" type="ORF">NO357_18000</name>
</gene>
<evidence type="ECO:0000313" key="2">
    <source>
        <dbReference type="Proteomes" id="UP001226762"/>
    </source>
</evidence>
<comment type="caution">
    <text evidence="1">The sequence shown here is derived from an EMBL/GenBank/DDBJ whole genome shotgun (WGS) entry which is preliminary data.</text>
</comment>